<evidence type="ECO:0000313" key="5">
    <source>
        <dbReference type="Proteomes" id="UP000182235"/>
    </source>
</evidence>
<keyword evidence="2" id="KW-0378">Hydrolase</keyword>
<protein>
    <recommendedName>
        <fullName evidence="3">Thioesterase domain-containing protein</fullName>
    </recommendedName>
</protein>
<dbReference type="PANTHER" id="PTHR21660">
    <property type="entry name" value="THIOESTERASE SUPERFAMILY MEMBER-RELATED"/>
    <property type="match status" value="1"/>
</dbReference>
<dbReference type="NCBIfam" id="TIGR00369">
    <property type="entry name" value="unchar_dom_1"/>
    <property type="match status" value="1"/>
</dbReference>
<evidence type="ECO:0000313" key="4">
    <source>
        <dbReference type="EMBL" id="OJD14732.1"/>
    </source>
</evidence>
<name>A0A1J9QFL6_9EURO</name>
<dbReference type="InterPro" id="IPR039298">
    <property type="entry name" value="ACOT13"/>
</dbReference>
<gene>
    <name evidence="4" type="ORF">AJ78_04958</name>
</gene>
<sequence length="155" mass="16902">MVPDKGETPWDQIQAFLNTASAYPESSTWDASCMKTIKLVKVETNTAEFEFTVTQQMCNSLGILHGGCTTTILDMLTSMAAFAAPEGDKMVSTLSRTLSMTFLRPVPMGTKVRVVVQMVAAGKKFVHFTGNILTMDGKVCASCVHDKAVWRTAKL</sequence>
<dbReference type="STRING" id="1447872.A0A1J9QFL6"/>
<dbReference type="SUPFAM" id="SSF54637">
    <property type="entry name" value="Thioesterase/thiol ester dehydrase-isomerase"/>
    <property type="match status" value="1"/>
</dbReference>
<accession>A0A1J9QFL6</accession>
<dbReference type="VEuPathDB" id="FungiDB:AJ78_04958"/>
<dbReference type="PANTHER" id="PTHR21660:SF1">
    <property type="entry name" value="ACYL-COENZYME A THIOESTERASE 13"/>
    <property type="match status" value="1"/>
</dbReference>
<dbReference type="GO" id="GO:0047617">
    <property type="term" value="F:fatty acyl-CoA hydrolase activity"/>
    <property type="evidence" value="ECO:0007669"/>
    <property type="project" value="InterPro"/>
</dbReference>
<dbReference type="InterPro" id="IPR029069">
    <property type="entry name" value="HotDog_dom_sf"/>
</dbReference>
<comment type="caution">
    <text evidence="4">The sequence shown here is derived from an EMBL/GenBank/DDBJ whole genome shotgun (WGS) entry which is preliminary data.</text>
</comment>
<dbReference type="InterPro" id="IPR006683">
    <property type="entry name" value="Thioestr_dom"/>
</dbReference>
<dbReference type="CDD" id="cd03443">
    <property type="entry name" value="PaaI_thioesterase"/>
    <property type="match status" value="1"/>
</dbReference>
<feature type="domain" description="Thioesterase" evidence="3">
    <location>
        <begin position="62"/>
        <end position="141"/>
    </location>
</feature>
<dbReference type="InterPro" id="IPR003736">
    <property type="entry name" value="PAAI_dom"/>
</dbReference>
<proteinExistence type="inferred from homology"/>
<dbReference type="EMBL" id="LGRN01000201">
    <property type="protein sequence ID" value="OJD14732.1"/>
    <property type="molecule type" value="Genomic_DNA"/>
</dbReference>
<dbReference type="Proteomes" id="UP000182235">
    <property type="component" value="Unassembled WGS sequence"/>
</dbReference>
<reference evidence="4 5" key="1">
    <citation type="submission" date="2015-07" db="EMBL/GenBank/DDBJ databases">
        <title>Emmonsia species relationships and genome sequence.</title>
        <authorList>
            <consortium name="The Broad Institute Genomics Platform"/>
            <person name="Cuomo C.A."/>
            <person name="Munoz J.F."/>
            <person name="Imamovic A."/>
            <person name="Priest M.E."/>
            <person name="Young S."/>
            <person name="Clay O.K."/>
            <person name="McEwen J.G."/>
        </authorList>
    </citation>
    <scope>NUCLEOTIDE SEQUENCE [LARGE SCALE GENOMIC DNA]</scope>
    <source>
        <strain evidence="4 5">UAMH 9510</strain>
    </source>
</reference>
<evidence type="ECO:0000256" key="2">
    <source>
        <dbReference type="ARBA" id="ARBA00022801"/>
    </source>
</evidence>
<dbReference type="AlphaFoldDB" id="A0A1J9QFL6"/>
<organism evidence="4 5">
    <name type="scientific">Emergomyces pasteurianus Ep9510</name>
    <dbReference type="NCBI Taxonomy" id="1447872"/>
    <lineage>
        <taxon>Eukaryota</taxon>
        <taxon>Fungi</taxon>
        <taxon>Dikarya</taxon>
        <taxon>Ascomycota</taxon>
        <taxon>Pezizomycotina</taxon>
        <taxon>Eurotiomycetes</taxon>
        <taxon>Eurotiomycetidae</taxon>
        <taxon>Onygenales</taxon>
        <taxon>Ajellomycetaceae</taxon>
        <taxon>Emergomyces</taxon>
    </lineage>
</organism>
<evidence type="ECO:0000256" key="1">
    <source>
        <dbReference type="ARBA" id="ARBA00008324"/>
    </source>
</evidence>
<keyword evidence="5" id="KW-1185">Reference proteome</keyword>
<evidence type="ECO:0000259" key="3">
    <source>
        <dbReference type="Pfam" id="PF03061"/>
    </source>
</evidence>
<comment type="similarity">
    <text evidence="1">Belongs to the thioesterase PaaI family.</text>
</comment>
<dbReference type="OrthoDB" id="2831072at2759"/>
<dbReference type="Pfam" id="PF03061">
    <property type="entry name" value="4HBT"/>
    <property type="match status" value="1"/>
</dbReference>
<dbReference type="Gene3D" id="3.10.129.10">
    <property type="entry name" value="Hotdog Thioesterase"/>
    <property type="match status" value="1"/>
</dbReference>